<dbReference type="Proteomes" id="UP000606193">
    <property type="component" value="Unassembled WGS sequence"/>
</dbReference>
<feature type="transmembrane region" description="Helical" evidence="8">
    <location>
        <begin position="6"/>
        <end position="23"/>
    </location>
</feature>
<dbReference type="RefSeq" id="WP_249298033.1">
    <property type="nucleotide sequence ID" value="NZ_JACRSX010000011.1"/>
</dbReference>
<keyword evidence="10" id="KW-1185">Reference proteome</keyword>
<dbReference type="EMBL" id="JACRSX010000011">
    <property type="protein sequence ID" value="MBC8562750.1"/>
    <property type="molecule type" value="Genomic_DNA"/>
</dbReference>
<evidence type="ECO:0000256" key="2">
    <source>
        <dbReference type="ARBA" id="ARBA00010145"/>
    </source>
</evidence>
<feature type="transmembrane region" description="Helical" evidence="8">
    <location>
        <begin position="99"/>
        <end position="121"/>
    </location>
</feature>
<evidence type="ECO:0000256" key="7">
    <source>
        <dbReference type="ARBA" id="ARBA00023136"/>
    </source>
</evidence>
<proteinExistence type="inferred from homology"/>
<evidence type="ECO:0000256" key="4">
    <source>
        <dbReference type="ARBA" id="ARBA00022475"/>
    </source>
</evidence>
<dbReference type="Pfam" id="PF03547">
    <property type="entry name" value="Mem_trans"/>
    <property type="match status" value="1"/>
</dbReference>
<keyword evidence="5 8" id="KW-0812">Transmembrane</keyword>
<evidence type="ECO:0000313" key="10">
    <source>
        <dbReference type="Proteomes" id="UP000606193"/>
    </source>
</evidence>
<feature type="transmembrane region" description="Helical" evidence="8">
    <location>
        <begin position="169"/>
        <end position="188"/>
    </location>
</feature>
<keyword evidence="6 8" id="KW-1133">Transmembrane helix</keyword>
<evidence type="ECO:0000256" key="1">
    <source>
        <dbReference type="ARBA" id="ARBA00004651"/>
    </source>
</evidence>
<evidence type="ECO:0000256" key="3">
    <source>
        <dbReference type="ARBA" id="ARBA00022448"/>
    </source>
</evidence>
<organism evidence="9 10">
    <name type="scientific">Jutongia huaianensis</name>
    <dbReference type="NCBI Taxonomy" id="2763668"/>
    <lineage>
        <taxon>Bacteria</taxon>
        <taxon>Bacillati</taxon>
        <taxon>Bacillota</taxon>
        <taxon>Clostridia</taxon>
        <taxon>Lachnospirales</taxon>
        <taxon>Lachnospiraceae</taxon>
        <taxon>Jutongia</taxon>
    </lineage>
</organism>
<feature type="transmembrane region" description="Helical" evidence="8">
    <location>
        <begin position="127"/>
        <end position="148"/>
    </location>
</feature>
<keyword evidence="4" id="KW-1003">Cell membrane</keyword>
<reference evidence="9 10" key="1">
    <citation type="submission" date="2020-08" db="EMBL/GenBank/DDBJ databases">
        <title>Genome public.</title>
        <authorList>
            <person name="Liu C."/>
            <person name="Sun Q."/>
        </authorList>
    </citation>
    <scope>NUCLEOTIDE SEQUENCE [LARGE SCALE GENOMIC DNA]</scope>
    <source>
        <strain evidence="9 10">NSJ-37</strain>
    </source>
</reference>
<keyword evidence="7 8" id="KW-0472">Membrane</keyword>
<feature type="transmembrane region" description="Helical" evidence="8">
    <location>
        <begin position="35"/>
        <end position="55"/>
    </location>
</feature>
<evidence type="ECO:0000313" key="9">
    <source>
        <dbReference type="EMBL" id="MBC8562750.1"/>
    </source>
</evidence>
<accession>A0ABR7N2A4</accession>
<feature type="transmembrane region" description="Helical" evidence="8">
    <location>
        <begin position="194"/>
        <end position="212"/>
    </location>
</feature>
<dbReference type="InterPro" id="IPR004776">
    <property type="entry name" value="Mem_transp_PIN-like"/>
</dbReference>
<evidence type="ECO:0000256" key="5">
    <source>
        <dbReference type="ARBA" id="ARBA00022692"/>
    </source>
</evidence>
<gene>
    <name evidence="9" type="ORF">H8704_08955</name>
</gene>
<comment type="caution">
    <text evidence="9">The sequence shown here is derived from an EMBL/GenBank/DDBJ whole genome shotgun (WGS) entry which is preliminary data.</text>
</comment>
<comment type="subcellular location">
    <subcellularLocation>
        <location evidence="1">Cell membrane</location>
        <topology evidence="1">Multi-pass membrane protein</topology>
    </subcellularLocation>
</comment>
<protein>
    <submittedName>
        <fullName evidence="9">AEC family transporter</fullName>
    </submittedName>
</protein>
<keyword evidence="3" id="KW-0813">Transport</keyword>
<feature type="transmembrane region" description="Helical" evidence="8">
    <location>
        <begin position="257"/>
        <end position="275"/>
    </location>
</feature>
<dbReference type="Gene3D" id="1.20.1530.20">
    <property type="match status" value="1"/>
</dbReference>
<dbReference type="PANTHER" id="PTHR36838:SF1">
    <property type="entry name" value="SLR1864 PROTEIN"/>
    <property type="match status" value="1"/>
</dbReference>
<dbReference type="InterPro" id="IPR038770">
    <property type="entry name" value="Na+/solute_symporter_sf"/>
</dbReference>
<sequence length="309" mass="34107">MNAGIVLKQMVVIFLLILVGYILQKKKLVTQKDGACLSKLIVEVFNPAIIVSSVIGSSNNGEENITGTVFLAAVLFLVLILLAVPISKIFAGGCEEKKIYSLIFVFSNLGFIGIPVVQSIFGKGALIYVAIFILEYNILLYTYGYLLVMPSDSKFHPGSLKSLLNMGTLSCLLALLIFVCHIRLPYILGTTITYLGNVATPLALIVIGISIGQQEHLYRIFCQWKLYLFLIVKMILVPLFMAVVLKRLPISEELAQVSVILMAMPVGSMTVLLLKENHMKETLCSDSIILSSLLSIVSIPFLVYCYRLF</sequence>
<evidence type="ECO:0000256" key="8">
    <source>
        <dbReference type="SAM" id="Phobius"/>
    </source>
</evidence>
<feature type="transmembrane region" description="Helical" evidence="8">
    <location>
        <begin position="67"/>
        <end position="87"/>
    </location>
</feature>
<dbReference type="PANTHER" id="PTHR36838">
    <property type="entry name" value="AUXIN EFFLUX CARRIER FAMILY PROTEIN"/>
    <property type="match status" value="1"/>
</dbReference>
<feature type="transmembrane region" description="Helical" evidence="8">
    <location>
        <begin position="287"/>
        <end position="306"/>
    </location>
</feature>
<evidence type="ECO:0000256" key="6">
    <source>
        <dbReference type="ARBA" id="ARBA00022989"/>
    </source>
</evidence>
<comment type="similarity">
    <text evidence="2">Belongs to the auxin efflux carrier (TC 2.A.69) family.</text>
</comment>
<name>A0ABR7N2A4_9FIRM</name>
<feature type="transmembrane region" description="Helical" evidence="8">
    <location>
        <begin position="224"/>
        <end position="245"/>
    </location>
</feature>